<evidence type="ECO:0000313" key="4">
    <source>
        <dbReference type="EMBL" id="XBH10743.1"/>
    </source>
</evidence>
<feature type="chain" id="PRO_5043605016" evidence="2">
    <location>
        <begin position="30"/>
        <end position="228"/>
    </location>
</feature>
<dbReference type="KEGG" id="epl:P4G45_03175"/>
<dbReference type="Pfam" id="PF13505">
    <property type="entry name" value="OMP_b-brl"/>
    <property type="match status" value="1"/>
</dbReference>
<proteinExistence type="predicted"/>
<feature type="domain" description="Outer membrane protein beta-barrel" evidence="3">
    <location>
        <begin position="55"/>
        <end position="225"/>
    </location>
</feature>
<accession>A0AAU7D0I4</accession>
<evidence type="ECO:0000259" key="3">
    <source>
        <dbReference type="Pfam" id="PF13505"/>
    </source>
</evidence>
<feature type="signal peptide" evidence="2">
    <location>
        <begin position="1"/>
        <end position="29"/>
    </location>
</feature>
<sequence length="228" mass="24851">MFVLKLKEKCVAVTLLAGLMASGAGIVQAQSTRRERRESNANRQARIARIVKDTYSHRWEVGGGGGYLRYRSGEGLQRNNEVSFWLSGTRYLNPKIGIEADVRGAYGNAKIGTNDYLKFNPQISEYAFMAGPSYRFYAKEKTAASVFAVGGAGVGKFDSGSKGIPSSLLGTWPSETRAAFSVGLNLDYNFYPNLAVRITPTYLGTTFGGTIQNNAGLNIGLVYRFGRN</sequence>
<dbReference type="AlphaFoldDB" id="A0AAU7D0I4"/>
<dbReference type="SUPFAM" id="SSF56925">
    <property type="entry name" value="OMPA-like"/>
    <property type="match status" value="1"/>
</dbReference>
<organism evidence="4">
    <name type="scientific">Edaphobacter paludis</name>
    <dbReference type="NCBI Taxonomy" id="3035702"/>
    <lineage>
        <taxon>Bacteria</taxon>
        <taxon>Pseudomonadati</taxon>
        <taxon>Acidobacteriota</taxon>
        <taxon>Terriglobia</taxon>
        <taxon>Terriglobales</taxon>
        <taxon>Acidobacteriaceae</taxon>
        <taxon>Edaphobacter</taxon>
    </lineage>
</organism>
<keyword evidence="1 2" id="KW-0732">Signal</keyword>
<protein>
    <submittedName>
        <fullName evidence="4">Outer membrane beta-barrel protein</fullName>
    </submittedName>
</protein>
<evidence type="ECO:0000256" key="1">
    <source>
        <dbReference type="ARBA" id="ARBA00022729"/>
    </source>
</evidence>
<evidence type="ECO:0000256" key="2">
    <source>
        <dbReference type="SAM" id="SignalP"/>
    </source>
</evidence>
<gene>
    <name evidence="4" type="ORF">P4G45_03175</name>
</gene>
<dbReference type="InterPro" id="IPR027385">
    <property type="entry name" value="Beta-barrel_OMP"/>
</dbReference>
<dbReference type="InterPro" id="IPR011250">
    <property type="entry name" value="OMP/PagP_B-barrel"/>
</dbReference>
<dbReference type="RefSeq" id="WP_348268234.1">
    <property type="nucleotide sequence ID" value="NZ_CP121194.1"/>
</dbReference>
<name>A0AAU7D0I4_9BACT</name>
<reference evidence="4" key="1">
    <citation type="submission" date="2023-03" db="EMBL/GenBank/DDBJ databases">
        <title>Edaphobacter sp.</title>
        <authorList>
            <person name="Huber K.J."/>
            <person name="Papendorf J."/>
            <person name="Pilke C."/>
            <person name="Bunk B."/>
            <person name="Sproeer C."/>
            <person name="Pester M."/>
        </authorList>
    </citation>
    <scope>NUCLEOTIDE SEQUENCE</scope>
    <source>
        <strain evidence="4">DSM 109919</strain>
    </source>
</reference>
<dbReference type="Gene3D" id="2.40.160.20">
    <property type="match status" value="1"/>
</dbReference>
<dbReference type="EMBL" id="CP121194">
    <property type="protein sequence ID" value="XBH10743.1"/>
    <property type="molecule type" value="Genomic_DNA"/>
</dbReference>